<evidence type="ECO:0000313" key="4">
    <source>
        <dbReference type="Proteomes" id="UP000294564"/>
    </source>
</evidence>
<dbReference type="Gene3D" id="1.20.141.10">
    <property type="entry name" value="Chitosanase, subunit A, domain 1"/>
    <property type="match status" value="1"/>
</dbReference>
<dbReference type="InterPro" id="IPR023346">
    <property type="entry name" value="Lysozyme-like_dom_sf"/>
</dbReference>
<dbReference type="OrthoDB" id="672438at2"/>
<reference evidence="3 4" key="1">
    <citation type="submission" date="2019-03" db="EMBL/GenBank/DDBJ databases">
        <title>Genomic Encyclopedia of Type Strains, Phase IV (KMG-IV): sequencing the most valuable type-strain genomes for metagenomic binning, comparative biology and taxonomic classification.</title>
        <authorList>
            <person name="Goeker M."/>
        </authorList>
    </citation>
    <scope>NUCLEOTIDE SEQUENCE [LARGE SCALE GENOMIC DNA]</scope>
    <source>
        <strain evidence="3 4">DSM 14836</strain>
    </source>
</reference>
<organism evidence="3 4">
    <name type="scientific">Tenacibaculum skagerrakense</name>
    <dbReference type="NCBI Taxonomy" id="186571"/>
    <lineage>
        <taxon>Bacteria</taxon>
        <taxon>Pseudomonadati</taxon>
        <taxon>Bacteroidota</taxon>
        <taxon>Flavobacteriia</taxon>
        <taxon>Flavobacteriales</taxon>
        <taxon>Flavobacteriaceae</taxon>
        <taxon>Tenacibaculum</taxon>
    </lineage>
</organism>
<name>A0A4R2NM62_9FLAO</name>
<protein>
    <submittedName>
        <fullName evidence="3">Putative peptidoglycan binding protein</fullName>
    </submittedName>
</protein>
<keyword evidence="4" id="KW-1185">Reference proteome</keyword>
<feature type="domain" description="TtsA-like Glycoside hydrolase family 108" evidence="1">
    <location>
        <begin position="13"/>
        <end position="100"/>
    </location>
</feature>
<dbReference type="InterPro" id="IPR018537">
    <property type="entry name" value="Peptidoglycan-bd_3"/>
</dbReference>
<proteinExistence type="predicted"/>
<dbReference type="Proteomes" id="UP000294564">
    <property type="component" value="Unassembled WGS sequence"/>
</dbReference>
<comment type="caution">
    <text evidence="3">The sequence shown here is derived from an EMBL/GenBank/DDBJ whole genome shotgun (WGS) entry which is preliminary data.</text>
</comment>
<dbReference type="Pfam" id="PF05838">
    <property type="entry name" value="Glyco_hydro_108"/>
    <property type="match status" value="1"/>
</dbReference>
<dbReference type="InterPro" id="IPR008565">
    <property type="entry name" value="TtsA-like_GH18_dom"/>
</dbReference>
<gene>
    <name evidence="3" type="ORF">EV195_11234</name>
</gene>
<evidence type="ECO:0000259" key="1">
    <source>
        <dbReference type="Pfam" id="PF05838"/>
    </source>
</evidence>
<evidence type="ECO:0000259" key="2">
    <source>
        <dbReference type="Pfam" id="PF09374"/>
    </source>
</evidence>
<sequence>MASYELFKPTLERAEGGYQNLVNDKGNYNSKKERVGTKYGISAKFYEKVIGRPPSAEDMKGITRFEAHVLFKNEFWDKIKADQIQSQGVAEMIADQAINANPSVATKIVQTSLNKHFGKQLVVDGVVGVKTIEAINSVHWEQLFIKVGQERLEYYENLEDYKYFAKSWDSRVFTLGRKFGVMIKKKRKRRCF</sequence>
<dbReference type="RefSeq" id="WP_132795895.1">
    <property type="nucleotide sequence ID" value="NZ_SLXM01000012.1"/>
</dbReference>
<dbReference type="Pfam" id="PF09374">
    <property type="entry name" value="PG_binding_3"/>
    <property type="match status" value="1"/>
</dbReference>
<dbReference type="EMBL" id="SLXM01000012">
    <property type="protein sequence ID" value="TCP22385.1"/>
    <property type="molecule type" value="Genomic_DNA"/>
</dbReference>
<evidence type="ECO:0000313" key="3">
    <source>
        <dbReference type="EMBL" id="TCP22385.1"/>
    </source>
</evidence>
<dbReference type="SUPFAM" id="SSF53955">
    <property type="entry name" value="Lysozyme-like"/>
    <property type="match status" value="1"/>
</dbReference>
<accession>A0A4R2NM62</accession>
<dbReference type="AlphaFoldDB" id="A0A4R2NM62"/>
<feature type="domain" description="Peptidoglycan binding" evidence="2">
    <location>
        <begin position="105"/>
        <end position="161"/>
    </location>
</feature>